<feature type="region of interest" description="Disordered" evidence="1">
    <location>
        <begin position="379"/>
        <end position="483"/>
    </location>
</feature>
<evidence type="ECO:0000313" key="2">
    <source>
        <dbReference type="EMBL" id="CAD6200029.1"/>
    </source>
</evidence>
<gene>
    <name evidence="2" type="ORF">CAUJ_LOCUS15928</name>
</gene>
<feature type="compositionally biased region" description="Low complexity" evidence="1">
    <location>
        <begin position="426"/>
        <end position="436"/>
    </location>
</feature>
<feature type="compositionally biased region" description="Pro residues" evidence="1">
    <location>
        <begin position="550"/>
        <end position="563"/>
    </location>
</feature>
<dbReference type="SUPFAM" id="SSF52047">
    <property type="entry name" value="RNI-like"/>
    <property type="match status" value="1"/>
</dbReference>
<dbReference type="InterPro" id="IPR032675">
    <property type="entry name" value="LRR_dom_sf"/>
</dbReference>
<reference evidence="2" key="1">
    <citation type="submission" date="2020-10" db="EMBL/GenBank/DDBJ databases">
        <authorList>
            <person name="Kikuchi T."/>
        </authorList>
    </citation>
    <scope>NUCLEOTIDE SEQUENCE</scope>
    <source>
        <strain evidence="2">NKZ352</strain>
    </source>
</reference>
<accession>A0A8S1HVY3</accession>
<comment type="caution">
    <text evidence="2">The sequence shown here is derived from an EMBL/GenBank/DDBJ whole genome shotgun (WGS) entry which is preliminary data.</text>
</comment>
<evidence type="ECO:0000313" key="3">
    <source>
        <dbReference type="Proteomes" id="UP000835052"/>
    </source>
</evidence>
<dbReference type="Gene3D" id="3.80.10.10">
    <property type="entry name" value="Ribonuclease Inhibitor"/>
    <property type="match status" value="1"/>
</dbReference>
<name>A0A8S1HVY3_9PELO</name>
<evidence type="ECO:0000256" key="1">
    <source>
        <dbReference type="SAM" id="MobiDB-lite"/>
    </source>
</evidence>
<feature type="compositionally biased region" description="Polar residues" evidence="1">
    <location>
        <begin position="439"/>
        <end position="469"/>
    </location>
</feature>
<dbReference type="OrthoDB" id="5828268at2759"/>
<proteinExistence type="predicted"/>
<feature type="region of interest" description="Disordered" evidence="1">
    <location>
        <begin position="488"/>
        <end position="507"/>
    </location>
</feature>
<protein>
    <submittedName>
        <fullName evidence="2">Uncharacterized protein</fullName>
    </submittedName>
</protein>
<feature type="region of interest" description="Disordered" evidence="1">
    <location>
        <begin position="528"/>
        <end position="571"/>
    </location>
</feature>
<keyword evidence="3" id="KW-1185">Reference proteome</keyword>
<organism evidence="2 3">
    <name type="scientific">Caenorhabditis auriculariae</name>
    <dbReference type="NCBI Taxonomy" id="2777116"/>
    <lineage>
        <taxon>Eukaryota</taxon>
        <taxon>Metazoa</taxon>
        <taxon>Ecdysozoa</taxon>
        <taxon>Nematoda</taxon>
        <taxon>Chromadorea</taxon>
        <taxon>Rhabditida</taxon>
        <taxon>Rhabditina</taxon>
        <taxon>Rhabditomorpha</taxon>
        <taxon>Rhabditoidea</taxon>
        <taxon>Rhabditidae</taxon>
        <taxon>Peloderinae</taxon>
        <taxon>Caenorhabditis</taxon>
    </lineage>
</organism>
<dbReference type="Proteomes" id="UP000835052">
    <property type="component" value="Unassembled WGS sequence"/>
</dbReference>
<dbReference type="EMBL" id="CAJGYM010000228">
    <property type="protein sequence ID" value="CAD6200029.1"/>
    <property type="molecule type" value="Genomic_DNA"/>
</dbReference>
<sequence>MTVDVLESVSKHLCPSSRLTFAELDEETFAAGTRWGDMAVLVIDDDSLTVNGDSFAHDITCPPENRTKKLSSLLKLCPQVKRLCIQTRLRECDLPVLKEKAKLLKKLYITCDNFGRDQIQYPGFSFEKLRSLHISMTADLPLSIHAILEKSAIEAYFSPTLRRVCLTGVTLTGELLDKILLLTSLRTLELIGSIIDSEVGARYVEQFGKLPDLEEFSVPPSMFSLSHKQSNTVPFSFRKLKLAKLSLHMERFDENNFQAQIKDFFPPKLEVLVLFGNYYKMKQWKKLSEIKYPTILFGPNEARVTVPGGRLDSYKLVSHYIRRPPYIVNHHPNALTAATVMQTEPWRFSLAEAITSLTPRQTPSRRGVAWNEPFPRNWAINTNHHNNNDLQFPASPPRRGSRRGRGVARGGSRVIEPRTAPPLALPAPRTSLSAPSVLPPNSSDNPTAPQGQRSNISSTSPVSNRTDGSLRTFPPSPQRLAMEISPVPNTPAEAPVLPQEPLNGARAQPTEEGFQIITEFLATVAEIINEANEQTTRPQDGNNDGNTSQPQPPTGGPAPPPDPSRNSRRNQ</sequence>
<dbReference type="AlphaFoldDB" id="A0A8S1HVY3"/>
<feature type="compositionally biased region" description="Polar residues" evidence="1">
    <location>
        <begin position="531"/>
        <end position="544"/>
    </location>
</feature>